<dbReference type="Pfam" id="PF00106">
    <property type="entry name" value="adh_short"/>
    <property type="match status" value="1"/>
</dbReference>
<name>A0AAD6N9R7_PENCN</name>
<accession>A0AAD6N9R7</accession>
<evidence type="ECO:0000313" key="1">
    <source>
        <dbReference type="EMBL" id="KAJ6043270.1"/>
    </source>
</evidence>
<dbReference type="EMBL" id="JAQJZL010000004">
    <property type="protein sequence ID" value="KAJ6043270.1"/>
    <property type="molecule type" value="Genomic_DNA"/>
</dbReference>
<proteinExistence type="predicted"/>
<gene>
    <name evidence="1" type="ORF">N7460_004625</name>
</gene>
<reference evidence="1" key="2">
    <citation type="submission" date="2023-01" db="EMBL/GenBank/DDBJ databases">
        <authorList>
            <person name="Petersen C."/>
        </authorList>
    </citation>
    <scope>NUCLEOTIDE SEQUENCE</scope>
    <source>
        <strain evidence="1">IBT 15450</strain>
    </source>
</reference>
<evidence type="ECO:0008006" key="3">
    <source>
        <dbReference type="Google" id="ProtNLM"/>
    </source>
</evidence>
<dbReference type="SUPFAM" id="SSF51735">
    <property type="entry name" value="NAD(P)-binding Rossmann-fold domains"/>
    <property type="match status" value="1"/>
</dbReference>
<evidence type="ECO:0000313" key="2">
    <source>
        <dbReference type="Proteomes" id="UP001219568"/>
    </source>
</evidence>
<keyword evidence="2" id="KW-1185">Reference proteome</keyword>
<organism evidence="1 2">
    <name type="scientific">Penicillium canescens</name>
    <dbReference type="NCBI Taxonomy" id="5083"/>
    <lineage>
        <taxon>Eukaryota</taxon>
        <taxon>Fungi</taxon>
        <taxon>Dikarya</taxon>
        <taxon>Ascomycota</taxon>
        <taxon>Pezizomycotina</taxon>
        <taxon>Eurotiomycetes</taxon>
        <taxon>Eurotiomycetidae</taxon>
        <taxon>Eurotiales</taxon>
        <taxon>Aspergillaceae</taxon>
        <taxon>Penicillium</taxon>
    </lineage>
</organism>
<dbReference type="InterPro" id="IPR002347">
    <property type="entry name" value="SDR_fam"/>
</dbReference>
<protein>
    <recommendedName>
        <fullName evidence="3">NAD(P)-binding protein</fullName>
    </recommendedName>
</protein>
<reference evidence="1" key="1">
    <citation type="journal article" date="2023" name="IMA Fungus">
        <title>Comparative genomic study of the Penicillium genus elucidates a diverse pangenome and 15 lateral gene transfer events.</title>
        <authorList>
            <person name="Petersen C."/>
            <person name="Sorensen T."/>
            <person name="Nielsen M.R."/>
            <person name="Sondergaard T.E."/>
            <person name="Sorensen J.L."/>
            <person name="Fitzpatrick D.A."/>
            <person name="Frisvad J.C."/>
            <person name="Nielsen K.L."/>
        </authorList>
    </citation>
    <scope>NUCLEOTIDE SEQUENCE</scope>
    <source>
        <strain evidence="1">IBT 15450</strain>
    </source>
</reference>
<dbReference type="PANTHER" id="PTHR43431">
    <property type="entry name" value="OXIDOREDUCTASE, SHORT CHAIN DEHYDROGENASE/REDUCTASE FAMILY (AFU_ORTHOLOGUE AFUA_5G14000)"/>
    <property type="match status" value="1"/>
</dbReference>
<sequence length="273" mass="29488">MTSKFLAIIAGVGPGTGASIARKFGKAYSVVVLARNPDNFDPVVQEINASGGQAFGISTDVSDSKSVNAAFDKIASQYPSSKVVAAVFNTGGGFVRKPFLELTEQDYSSALASQANVSFTYFALDDNNSKNMWSLSFGTNAYNRQGAFNFAQRSLPLLLDSRESSEYPPTLIFTGATASLRGSANCAGFASAKFALRALAQSLAREFGPQGVHVSHTIIDGVIDIPRTKAWVNEHVDGKLSPDAIADSYWYLHTQPRTTFAFELDLRPYVEKW</sequence>
<comment type="caution">
    <text evidence="1">The sequence shown here is derived from an EMBL/GenBank/DDBJ whole genome shotgun (WGS) entry which is preliminary data.</text>
</comment>
<dbReference type="AlphaFoldDB" id="A0AAD6N9R7"/>
<dbReference type="Gene3D" id="3.40.50.720">
    <property type="entry name" value="NAD(P)-binding Rossmann-like Domain"/>
    <property type="match status" value="1"/>
</dbReference>
<dbReference type="PANTHER" id="PTHR43431:SF7">
    <property type="entry name" value="OXIDOREDUCTASE, SHORT CHAIN DEHYDROGENASE_REDUCTASE FAMILY (AFU_ORTHOLOGUE AFUA_5G14000)"/>
    <property type="match status" value="1"/>
</dbReference>
<dbReference type="PRINTS" id="PR00081">
    <property type="entry name" value="GDHRDH"/>
</dbReference>
<dbReference type="InterPro" id="IPR036291">
    <property type="entry name" value="NAD(P)-bd_dom_sf"/>
</dbReference>
<dbReference type="Proteomes" id="UP001219568">
    <property type="component" value="Unassembled WGS sequence"/>
</dbReference>